<protein>
    <submittedName>
        <fullName evidence="2">Uncharacterized protein</fullName>
    </submittedName>
</protein>
<dbReference type="OrthoDB" id="529205at2759"/>
<accession>A0A9P5P299</accession>
<dbReference type="AlphaFoldDB" id="A0A9P5P299"/>
<gene>
    <name evidence="2" type="ORF">BDP27DRAFT_1244249</name>
</gene>
<dbReference type="Proteomes" id="UP000772434">
    <property type="component" value="Unassembled WGS sequence"/>
</dbReference>
<organism evidence="2 3">
    <name type="scientific">Rhodocollybia butyracea</name>
    <dbReference type="NCBI Taxonomy" id="206335"/>
    <lineage>
        <taxon>Eukaryota</taxon>
        <taxon>Fungi</taxon>
        <taxon>Dikarya</taxon>
        <taxon>Basidiomycota</taxon>
        <taxon>Agaricomycotina</taxon>
        <taxon>Agaricomycetes</taxon>
        <taxon>Agaricomycetidae</taxon>
        <taxon>Agaricales</taxon>
        <taxon>Marasmiineae</taxon>
        <taxon>Omphalotaceae</taxon>
        <taxon>Rhodocollybia</taxon>
    </lineage>
</organism>
<evidence type="ECO:0000313" key="2">
    <source>
        <dbReference type="EMBL" id="KAF9043469.1"/>
    </source>
</evidence>
<proteinExistence type="predicted"/>
<dbReference type="EMBL" id="JADNRY010000537">
    <property type="protein sequence ID" value="KAF9043469.1"/>
    <property type="molecule type" value="Genomic_DNA"/>
</dbReference>
<reference evidence="2" key="1">
    <citation type="submission" date="2020-11" db="EMBL/GenBank/DDBJ databases">
        <authorList>
            <consortium name="DOE Joint Genome Institute"/>
            <person name="Ahrendt S."/>
            <person name="Riley R."/>
            <person name="Andreopoulos W."/>
            <person name="Labutti K."/>
            <person name="Pangilinan J."/>
            <person name="Ruiz-Duenas F.J."/>
            <person name="Barrasa J.M."/>
            <person name="Sanchez-Garcia M."/>
            <person name="Camarero S."/>
            <person name="Miyauchi S."/>
            <person name="Serrano A."/>
            <person name="Linde D."/>
            <person name="Babiker R."/>
            <person name="Drula E."/>
            <person name="Ayuso-Fernandez I."/>
            <person name="Pacheco R."/>
            <person name="Padilla G."/>
            <person name="Ferreira P."/>
            <person name="Barriuso J."/>
            <person name="Kellner H."/>
            <person name="Castanera R."/>
            <person name="Alfaro M."/>
            <person name="Ramirez L."/>
            <person name="Pisabarro A.G."/>
            <person name="Kuo A."/>
            <person name="Tritt A."/>
            <person name="Lipzen A."/>
            <person name="He G."/>
            <person name="Yan M."/>
            <person name="Ng V."/>
            <person name="Cullen D."/>
            <person name="Martin F."/>
            <person name="Rosso M.-N."/>
            <person name="Henrissat B."/>
            <person name="Hibbett D."/>
            <person name="Martinez A.T."/>
            <person name="Grigoriev I.V."/>
        </authorList>
    </citation>
    <scope>NUCLEOTIDE SEQUENCE</scope>
    <source>
        <strain evidence="2">AH 40177</strain>
    </source>
</reference>
<keyword evidence="3" id="KW-1185">Reference proteome</keyword>
<evidence type="ECO:0000256" key="1">
    <source>
        <dbReference type="SAM" id="MobiDB-lite"/>
    </source>
</evidence>
<evidence type="ECO:0000313" key="3">
    <source>
        <dbReference type="Proteomes" id="UP000772434"/>
    </source>
</evidence>
<feature type="region of interest" description="Disordered" evidence="1">
    <location>
        <begin position="1"/>
        <end position="30"/>
    </location>
</feature>
<name>A0A9P5P299_9AGAR</name>
<comment type="caution">
    <text evidence="2">The sequence shown here is derived from an EMBL/GenBank/DDBJ whole genome shotgun (WGS) entry which is preliminary data.</text>
</comment>
<feature type="compositionally biased region" description="Polar residues" evidence="1">
    <location>
        <begin position="11"/>
        <end position="21"/>
    </location>
</feature>
<sequence>VLEREKHKNLNKTQHTTSTPHNHAPGWNKHLASTSEAYGSSWPCSLILKADIRATWQLANWLGSYWYVKGARKQPNKYKTVPNQTINLF</sequence>
<feature type="non-terminal residue" evidence="2">
    <location>
        <position position="1"/>
    </location>
</feature>